<evidence type="ECO:0000256" key="6">
    <source>
        <dbReference type="ARBA" id="ARBA00022737"/>
    </source>
</evidence>
<dbReference type="FunFam" id="2.30.42.10:FF:000211">
    <property type="entry name" value="Na(+)/H(+) exchange regulatory cofactor NHE-RF3"/>
    <property type="match status" value="1"/>
</dbReference>
<dbReference type="PROSITE" id="PS50089">
    <property type="entry name" value="ZF_RING_2"/>
    <property type="match status" value="1"/>
</dbReference>
<evidence type="ECO:0000256" key="8">
    <source>
        <dbReference type="ARBA" id="ARBA00022786"/>
    </source>
</evidence>
<dbReference type="SMART" id="SM00228">
    <property type="entry name" value="PDZ"/>
    <property type="match status" value="4"/>
</dbReference>
<dbReference type="InterPro" id="IPR036034">
    <property type="entry name" value="PDZ_sf"/>
</dbReference>
<keyword evidence="5" id="KW-0479">Metal-binding</keyword>
<keyword evidence="7 17" id="KW-0863">Zinc-finger</keyword>
<feature type="domain" description="PDZ" evidence="20">
    <location>
        <begin position="682"/>
        <end position="762"/>
    </location>
</feature>
<dbReference type="PANTHER" id="PTHR14191">
    <property type="entry name" value="PDZ DOMAIN CONTAINING PROTEIN"/>
    <property type="match status" value="1"/>
</dbReference>
<feature type="region of interest" description="Disordered" evidence="18">
    <location>
        <begin position="652"/>
        <end position="678"/>
    </location>
</feature>
<evidence type="ECO:0000259" key="19">
    <source>
        <dbReference type="PROSITE" id="PS50089"/>
    </source>
</evidence>
<dbReference type="GO" id="GO:0061630">
    <property type="term" value="F:ubiquitin protein ligase activity"/>
    <property type="evidence" value="ECO:0007669"/>
    <property type="project" value="UniProtKB-EC"/>
</dbReference>
<feature type="region of interest" description="Disordered" evidence="18">
    <location>
        <begin position="96"/>
        <end position="133"/>
    </location>
</feature>
<feature type="domain" description="PDZ" evidence="20">
    <location>
        <begin position="547"/>
        <end position="627"/>
    </location>
</feature>
<evidence type="ECO:0000256" key="14">
    <source>
        <dbReference type="ARBA" id="ARBA00079501"/>
    </source>
</evidence>
<keyword evidence="6" id="KW-0677">Repeat</keyword>
<dbReference type="GO" id="GO:0005102">
    <property type="term" value="F:signaling receptor binding"/>
    <property type="evidence" value="ECO:0007669"/>
    <property type="project" value="TreeGrafter"/>
</dbReference>
<dbReference type="CDD" id="cd06768">
    <property type="entry name" value="PDZ_NHERF-like"/>
    <property type="match status" value="4"/>
</dbReference>
<dbReference type="Gene3D" id="3.30.40.10">
    <property type="entry name" value="Zinc/RING finger domain, C3HC4 (zinc finger)"/>
    <property type="match status" value="1"/>
</dbReference>
<dbReference type="GO" id="GO:0008270">
    <property type="term" value="F:zinc ion binding"/>
    <property type="evidence" value="ECO:0007669"/>
    <property type="project" value="UniProtKB-KW"/>
</dbReference>
<evidence type="ECO:0000256" key="11">
    <source>
        <dbReference type="ARBA" id="ARBA00064389"/>
    </source>
</evidence>
<keyword evidence="4" id="KW-0808">Transferase</keyword>
<feature type="compositionally biased region" description="Basic and acidic residues" evidence="18">
    <location>
        <begin position="789"/>
        <end position="809"/>
    </location>
</feature>
<accession>A0A836AQ13</accession>
<feature type="compositionally biased region" description="Low complexity" evidence="18">
    <location>
        <begin position="810"/>
        <end position="824"/>
    </location>
</feature>
<dbReference type="FunFam" id="2.30.42.10:FF:000187">
    <property type="entry name" value="Na(+)/H(+) exchange regulatory cofactor NHE-RF3"/>
    <property type="match status" value="1"/>
</dbReference>
<reference evidence="21 22" key="1">
    <citation type="submission" date="2020-12" db="EMBL/GenBank/DDBJ databases">
        <title>De novo assembly of Tibetan sheep genome.</title>
        <authorList>
            <person name="Li X."/>
        </authorList>
    </citation>
    <scope>NUCLEOTIDE SEQUENCE [LARGE SCALE GENOMIC DNA]</scope>
    <source>
        <tissue evidence="21">Heart</tissue>
    </source>
</reference>
<evidence type="ECO:0000256" key="13">
    <source>
        <dbReference type="ARBA" id="ARBA00075159"/>
    </source>
</evidence>
<dbReference type="PANTHER" id="PTHR14191:SF6">
    <property type="entry name" value="NA(+)_H(+) EXCHANGE REGULATORY COFACTOR NHE-RF3-RELATED"/>
    <property type="match status" value="1"/>
</dbReference>
<dbReference type="PROSITE" id="PS50106">
    <property type="entry name" value="PDZ"/>
    <property type="match status" value="4"/>
</dbReference>
<dbReference type="GO" id="GO:0072659">
    <property type="term" value="P:protein localization to plasma membrane"/>
    <property type="evidence" value="ECO:0007669"/>
    <property type="project" value="TreeGrafter"/>
</dbReference>
<dbReference type="SUPFAM" id="SSF50156">
    <property type="entry name" value="PDZ domain-like"/>
    <property type="match status" value="4"/>
</dbReference>
<evidence type="ECO:0000256" key="9">
    <source>
        <dbReference type="ARBA" id="ARBA00022833"/>
    </source>
</evidence>
<comment type="similarity">
    <text evidence="10">Belongs to the NHER family.</text>
</comment>
<comment type="catalytic activity">
    <reaction evidence="1">
        <text>S-ubiquitinyl-[E2 ubiquitin-conjugating enzyme]-L-cysteine + [acceptor protein]-L-lysine = [E2 ubiquitin-conjugating enzyme]-L-cysteine + N(6)-ubiquitinyl-[acceptor protein]-L-lysine.</text>
        <dbReference type="EC" id="2.3.2.27"/>
    </reaction>
</comment>
<protein>
    <recommendedName>
        <fullName evidence="12">E3 ubiquitin-protein ligase RNF115</fullName>
        <ecNumber evidence="3">2.3.2.27</ecNumber>
    </recommendedName>
    <alternativeName>
        <fullName evidence="16">RING finger protein 115</fullName>
    </alternativeName>
    <alternativeName>
        <fullName evidence="15">RING-type E3 ubiquitin transferase RNF115</fullName>
    </alternativeName>
    <alternativeName>
        <fullName evidence="13">Rab7-interacting RING finger protein</fullName>
    </alternativeName>
    <alternativeName>
        <fullName evidence="14">Zinc finger protein 364</fullName>
    </alternativeName>
</protein>
<evidence type="ECO:0000256" key="5">
    <source>
        <dbReference type="ARBA" id="ARBA00022723"/>
    </source>
</evidence>
<dbReference type="AlphaFoldDB" id="A0A836AQ13"/>
<name>A0A836AQ13_SHEEP</name>
<comment type="pathway">
    <text evidence="2">Protein modification; protein ubiquitination.</text>
</comment>
<dbReference type="InterPro" id="IPR001478">
    <property type="entry name" value="PDZ"/>
</dbReference>
<feature type="compositionally biased region" description="Basic and acidic residues" evidence="18">
    <location>
        <begin position="96"/>
        <end position="105"/>
    </location>
</feature>
<evidence type="ECO:0000256" key="3">
    <source>
        <dbReference type="ARBA" id="ARBA00012483"/>
    </source>
</evidence>
<dbReference type="InterPro" id="IPR013083">
    <property type="entry name" value="Znf_RING/FYVE/PHD"/>
</dbReference>
<feature type="domain" description="PDZ" evidence="20">
    <location>
        <begin position="314"/>
        <end position="395"/>
    </location>
</feature>
<dbReference type="Pfam" id="PF00595">
    <property type="entry name" value="PDZ"/>
    <property type="match status" value="4"/>
</dbReference>
<comment type="subunit">
    <text evidence="11">Interacts with RAB7A. Interacts with EGFR and FLT3. Interacts with BST2. Interacts with STX17. Interacts with YWHAE.</text>
</comment>
<evidence type="ECO:0000256" key="15">
    <source>
        <dbReference type="ARBA" id="ARBA00080022"/>
    </source>
</evidence>
<dbReference type="Pfam" id="PF13639">
    <property type="entry name" value="zf-RING_2"/>
    <property type="match status" value="1"/>
</dbReference>
<dbReference type="GO" id="GO:0043495">
    <property type="term" value="F:protein-membrane adaptor activity"/>
    <property type="evidence" value="ECO:0007669"/>
    <property type="project" value="TreeGrafter"/>
</dbReference>
<evidence type="ECO:0000256" key="18">
    <source>
        <dbReference type="SAM" id="MobiDB-lite"/>
    </source>
</evidence>
<organism evidence="21 22">
    <name type="scientific">Ovis aries</name>
    <name type="common">Sheep</name>
    <dbReference type="NCBI Taxonomy" id="9940"/>
    <lineage>
        <taxon>Eukaryota</taxon>
        <taxon>Metazoa</taxon>
        <taxon>Chordata</taxon>
        <taxon>Craniata</taxon>
        <taxon>Vertebrata</taxon>
        <taxon>Euteleostomi</taxon>
        <taxon>Mammalia</taxon>
        <taxon>Eutheria</taxon>
        <taxon>Laurasiatheria</taxon>
        <taxon>Artiodactyla</taxon>
        <taxon>Ruminantia</taxon>
        <taxon>Pecora</taxon>
        <taxon>Bovidae</taxon>
        <taxon>Caprinae</taxon>
        <taxon>Ovis</taxon>
    </lineage>
</organism>
<keyword evidence="8" id="KW-0833">Ubl conjugation pathway</keyword>
<sequence length="824" mass="90622">MAEASAAGAGAGSAVAAHRFFCHFCKGEVSPKLPEYTCPRCESGFIEEVTDDSSFLGGGSSTSTQFSEFWDRLDPTMFFQDFRPFLSSSLLDQDNRANERSHQTHTDFWGPSRPPRLPMTQRYRSRGSTRPERSPAFERVLQQIIAGFIPGSPFSWSGMLHSNPGDYAWGQTGLDAIVTQLLGQLENTGPPPADKEKITSLPTVTVTQEQVDKGLECPVCKEDYTVEEEVRQLPCNHYFHSSCIVPWLELDVVKSSSLCPTLDPKIRLCDKVQGWSSVVAQTSYCGGFSCGRAQVLEGVGFSSSEMASTFNPRECKLNKQEGKSYGFFLRIEKDTDGHLVRVIEKGSPAEKAGLQDGDRVLRINGVFVDKEEHMQVVDLVRKSGNSVTLLVLDGDSYEKAVKKQVDLKALGQSQESSLNDKKPPSVMNGGAQMWTQPRLCYLVKEGGSYGFSLKTVQGKTGVYMTDIKPQGVAMKAGVLVDDHLIEVNGENVEDASHEEVVEKVKKSGSRITFLLVDKETDKHHSEQKIKVKRETASLKLLPCQPRVVEMKKGSNGYGFYLRESPEQKGQIIKDIDSKSPAEKAGLKNNDLVVAVNGKSVESLDHDTVVEMIRKGGDQTSLLVVDKETDNIYKLAGFSPFFYYQSQELPNGSVKEAPAPTPAPLEVSSPEATEEVGDHKPKLCRLARGEDGYGFHLNAVRGQPGSFVKEVQKGGPADLAGLEDEDVIIEVNGVNMLDEPYEKVVDRIQSSGKTVTLLVCGKKAYDYFQAEKIPIVSSMADPLDDDPDPDEGRLEESEQDSHTAERERAHSTASHSSSNSEDTEM</sequence>
<keyword evidence="9" id="KW-0862">Zinc</keyword>
<evidence type="ECO:0000256" key="17">
    <source>
        <dbReference type="PROSITE-ProRule" id="PRU00175"/>
    </source>
</evidence>
<feature type="region of interest" description="Disordered" evidence="18">
    <location>
        <begin position="777"/>
        <end position="824"/>
    </location>
</feature>
<proteinExistence type="inferred from homology"/>
<evidence type="ECO:0000259" key="20">
    <source>
        <dbReference type="PROSITE" id="PS50106"/>
    </source>
</evidence>
<evidence type="ECO:0000256" key="4">
    <source>
        <dbReference type="ARBA" id="ARBA00022679"/>
    </source>
</evidence>
<dbReference type="InterPro" id="IPR001841">
    <property type="entry name" value="Znf_RING"/>
</dbReference>
<dbReference type="GO" id="GO:0000209">
    <property type="term" value="P:protein polyubiquitination"/>
    <property type="evidence" value="ECO:0007669"/>
    <property type="project" value="UniProtKB-ARBA"/>
</dbReference>
<dbReference type="FunFam" id="3.30.40.10:FF:000069">
    <property type="entry name" value="E3 ubiquitin-protein ligase RNF115"/>
    <property type="match status" value="1"/>
</dbReference>
<dbReference type="SUPFAM" id="SSF57850">
    <property type="entry name" value="RING/U-box"/>
    <property type="match status" value="1"/>
</dbReference>
<dbReference type="SMART" id="SM00184">
    <property type="entry name" value="RING"/>
    <property type="match status" value="1"/>
</dbReference>
<dbReference type="FunFam" id="2.30.42.10:FF:000123">
    <property type="entry name" value="Na(+)/H(+) exchange regulatory cofactor NHE-RF4"/>
    <property type="match status" value="1"/>
</dbReference>
<evidence type="ECO:0000313" key="21">
    <source>
        <dbReference type="EMBL" id="KAG5215191.1"/>
    </source>
</evidence>
<dbReference type="Gene3D" id="2.30.42.10">
    <property type="match status" value="4"/>
</dbReference>
<dbReference type="EMBL" id="JAEMGP010000001">
    <property type="protein sequence ID" value="KAG5215191.1"/>
    <property type="molecule type" value="Genomic_DNA"/>
</dbReference>
<dbReference type="GO" id="GO:0016324">
    <property type="term" value="C:apical plasma membrane"/>
    <property type="evidence" value="ECO:0007669"/>
    <property type="project" value="TreeGrafter"/>
</dbReference>
<dbReference type="Proteomes" id="UP000664991">
    <property type="component" value="Unassembled WGS sequence"/>
</dbReference>
<dbReference type="InterPro" id="IPR051067">
    <property type="entry name" value="NHER"/>
</dbReference>
<gene>
    <name evidence="21" type="ORF">JEQ12_000767</name>
</gene>
<evidence type="ECO:0000256" key="7">
    <source>
        <dbReference type="ARBA" id="ARBA00022771"/>
    </source>
</evidence>
<evidence type="ECO:0000256" key="16">
    <source>
        <dbReference type="ARBA" id="ARBA00080428"/>
    </source>
</evidence>
<feature type="domain" description="PDZ" evidence="20">
    <location>
        <begin position="438"/>
        <end position="519"/>
    </location>
</feature>
<evidence type="ECO:0000256" key="10">
    <source>
        <dbReference type="ARBA" id="ARBA00038110"/>
    </source>
</evidence>
<dbReference type="EC" id="2.3.2.27" evidence="3"/>
<feature type="domain" description="RING-type" evidence="19">
    <location>
        <begin position="217"/>
        <end position="260"/>
    </location>
</feature>
<evidence type="ECO:0000256" key="2">
    <source>
        <dbReference type="ARBA" id="ARBA00004906"/>
    </source>
</evidence>
<evidence type="ECO:0000256" key="12">
    <source>
        <dbReference type="ARBA" id="ARBA00067479"/>
    </source>
</evidence>
<evidence type="ECO:0000313" key="22">
    <source>
        <dbReference type="Proteomes" id="UP000664991"/>
    </source>
</evidence>
<comment type="caution">
    <text evidence="21">The sequence shown here is derived from an EMBL/GenBank/DDBJ whole genome shotgun (WGS) entry which is preliminary data.</text>
</comment>
<evidence type="ECO:0000256" key="1">
    <source>
        <dbReference type="ARBA" id="ARBA00000900"/>
    </source>
</evidence>